<dbReference type="Gene3D" id="3.30.200.20">
    <property type="entry name" value="Phosphorylase Kinase, domain 1"/>
    <property type="match status" value="1"/>
</dbReference>
<dbReference type="AlphaFoldDB" id="A0A2V5HBA4"/>
<gene>
    <name evidence="3" type="ORF">BO99DRAFT_443818</name>
</gene>
<keyword evidence="4" id="KW-1185">Reference proteome</keyword>
<evidence type="ECO:0000313" key="4">
    <source>
        <dbReference type="Proteomes" id="UP000249829"/>
    </source>
</evidence>
<dbReference type="InterPro" id="IPR051035">
    <property type="entry name" value="Mito_inheritance_9"/>
</dbReference>
<dbReference type="InterPro" id="IPR002575">
    <property type="entry name" value="Aminoglycoside_PTrfase"/>
</dbReference>
<feature type="region of interest" description="Disordered" evidence="1">
    <location>
        <begin position="78"/>
        <end position="146"/>
    </location>
</feature>
<dbReference type="PANTHER" id="PTHR36091:SF2">
    <property type="entry name" value="AMINOGLYCOSIDE PHOSPHOTRANSFERASE DOMAIN-CONTAINING PROTEIN"/>
    <property type="match status" value="1"/>
</dbReference>
<evidence type="ECO:0000256" key="1">
    <source>
        <dbReference type="SAM" id="MobiDB-lite"/>
    </source>
</evidence>
<dbReference type="OMA" id="WNGAVPP"/>
<reference evidence="3 4" key="1">
    <citation type="submission" date="2018-02" db="EMBL/GenBank/DDBJ databases">
        <title>The genomes of Aspergillus section Nigri reveals drivers in fungal speciation.</title>
        <authorList>
            <consortium name="DOE Joint Genome Institute"/>
            <person name="Vesth T.C."/>
            <person name="Nybo J."/>
            <person name="Theobald S."/>
            <person name="Brandl J."/>
            <person name="Frisvad J.C."/>
            <person name="Nielsen K.F."/>
            <person name="Lyhne E.K."/>
            <person name="Kogle M.E."/>
            <person name="Kuo A."/>
            <person name="Riley R."/>
            <person name="Clum A."/>
            <person name="Nolan M."/>
            <person name="Lipzen A."/>
            <person name="Salamov A."/>
            <person name="Henrissat B."/>
            <person name="Wiebenga A."/>
            <person name="De vries R.P."/>
            <person name="Grigoriev I.V."/>
            <person name="Mortensen U.H."/>
            <person name="Andersen M.R."/>
            <person name="Baker S.E."/>
        </authorList>
    </citation>
    <scope>NUCLEOTIDE SEQUENCE [LARGE SCALE GENOMIC DNA]</scope>
    <source>
        <strain evidence="3 4">CBS 115571</strain>
    </source>
</reference>
<accession>A0A2V5HBA4</accession>
<dbReference type="EMBL" id="KZ825144">
    <property type="protein sequence ID" value="PYI18413.1"/>
    <property type="molecule type" value="Genomic_DNA"/>
</dbReference>
<evidence type="ECO:0000313" key="3">
    <source>
        <dbReference type="EMBL" id="PYI18413.1"/>
    </source>
</evidence>
<feature type="compositionally biased region" description="Basic and acidic residues" evidence="1">
    <location>
        <begin position="109"/>
        <end position="118"/>
    </location>
</feature>
<evidence type="ECO:0000259" key="2">
    <source>
        <dbReference type="Pfam" id="PF01636"/>
    </source>
</evidence>
<dbReference type="Pfam" id="PF01636">
    <property type="entry name" value="APH"/>
    <property type="match status" value="1"/>
</dbReference>
<dbReference type="SUPFAM" id="SSF56112">
    <property type="entry name" value="Protein kinase-like (PK-like)"/>
    <property type="match status" value="1"/>
</dbReference>
<name>A0A2V5HBA4_ASPV1</name>
<feature type="domain" description="Aminoglycoside phosphotransferase" evidence="2">
    <location>
        <begin position="227"/>
        <end position="492"/>
    </location>
</feature>
<dbReference type="Proteomes" id="UP000249829">
    <property type="component" value="Unassembled WGS sequence"/>
</dbReference>
<organism evidence="3 4">
    <name type="scientific">Aspergillus violaceofuscus (strain CBS 115571)</name>
    <dbReference type="NCBI Taxonomy" id="1450538"/>
    <lineage>
        <taxon>Eukaryota</taxon>
        <taxon>Fungi</taxon>
        <taxon>Dikarya</taxon>
        <taxon>Ascomycota</taxon>
        <taxon>Pezizomycotina</taxon>
        <taxon>Eurotiomycetes</taxon>
        <taxon>Eurotiomycetidae</taxon>
        <taxon>Eurotiales</taxon>
        <taxon>Aspergillaceae</taxon>
        <taxon>Aspergillus</taxon>
    </lineage>
</organism>
<dbReference type="InterPro" id="IPR011009">
    <property type="entry name" value="Kinase-like_dom_sf"/>
</dbReference>
<dbReference type="GO" id="GO:0005739">
    <property type="term" value="C:mitochondrion"/>
    <property type="evidence" value="ECO:0007669"/>
    <property type="project" value="TreeGrafter"/>
</dbReference>
<dbReference type="PANTHER" id="PTHR36091">
    <property type="entry name" value="ALTERED INHERITANCE OF MITOCHONDRIA PROTEIN 9, MITOCHONDRIAL"/>
    <property type="match status" value="1"/>
</dbReference>
<protein>
    <recommendedName>
        <fullName evidence="2">Aminoglycoside phosphotransferase domain-containing protein</fullName>
    </recommendedName>
</protein>
<sequence>MLVLGILRHDCSPRNIKHQDSSHWQLPASQSLFTRSHSSFYIATFVPYPPPTYTMQLLYLVAMLSALVAAAPLHPQGQQADHSVVPHSGHGHLTETPDVGGASSSGIHGSREQSDKRSQPGAQRRQVKAEADVGGAAQIGGSNRNRTSIIVHHHDGKEGAQFGTTIIRDCASASECDPETLYTYSAQRWLWNETQQLRSRYRPFDLPALIRIAEQAAGNNAVCATIAKLPEGSFNKALLVTMRDGRELVIKIPNPNAGPAHYTTASEVATMRYARENLHLPVPNVLTYCSRAGDSRLGAEYIVMEKAPGIELSRVWETLRPRDKLSIVKQIGSITSRLSLGRFSSYGSLYLREDIAESEAIAVDDTFAVGPTTGRAWFDDQRAEVDVHRGPWPSTKDTINALAQRELACIHQLPSFPLTHQQGIFNGPGGYHPRKETKLSVLQDFLSIHQHLLPKDEALNNGIIWHNDLHLDNIFVNQNHPTEITSIIDWQAVPIYPIFLIAHHPSLIEYDGPKPERFVQPQLPEDIHDLNPADKKAAGELYLAQTLWLYYETQVYKDAPDLLHAFKYHETVQSDLLGLVGSVFDDGEPHVQKLLATVATDEVWKQLVGVDGSGDPSVACPLKYTERGLVRQADEYARWERDVERKARVIEELGAYPGWNGAVPPDGYEEMAGRLEMAKKRFLDRESRTPAERSMWEKAWLFEDKAE</sequence>
<proteinExistence type="predicted"/>